<evidence type="ECO:0000313" key="3">
    <source>
        <dbReference type="Proteomes" id="UP000414136"/>
    </source>
</evidence>
<dbReference type="PANTHER" id="PTHR42964">
    <property type="entry name" value="ENOYL-COA HYDRATASE"/>
    <property type="match status" value="1"/>
</dbReference>
<evidence type="ECO:0000313" key="2">
    <source>
        <dbReference type="EMBL" id="VVE70162.1"/>
    </source>
</evidence>
<comment type="similarity">
    <text evidence="1">Belongs to the enoyl-CoA hydratase/isomerase family.</text>
</comment>
<dbReference type="EMBL" id="CABPSQ010000006">
    <property type="protein sequence ID" value="VVE70162.1"/>
    <property type="molecule type" value="Genomic_DNA"/>
</dbReference>
<protein>
    <submittedName>
        <fullName evidence="2">Enoyl-CoA hydratase</fullName>
    </submittedName>
</protein>
<accession>A0A5E5ABG6</accession>
<dbReference type="Pfam" id="PF00378">
    <property type="entry name" value="ECH_1"/>
    <property type="match status" value="1"/>
</dbReference>
<dbReference type="InterPro" id="IPR014748">
    <property type="entry name" value="Enoyl-CoA_hydra_C"/>
</dbReference>
<reference evidence="2 3" key="1">
    <citation type="submission" date="2019-08" db="EMBL/GenBank/DDBJ databases">
        <authorList>
            <person name="Peeters C."/>
        </authorList>
    </citation>
    <scope>NUCLEOTIDE SEQUENCE [LARGE SCALE GENOMIC DNA]</scope>
    <source>
        <strain evidence="2 3">LMG 31118</strain>
    </source>
</reference>
<gene>
    <name evidence="2" type="ORF">PCA31118_03449</name>
</gene>
<dbReference type="AlphaFoldDB" id="A0A5E5ABG6"/>
<dbReference type="Gene3D" id="1.10.12.10">
    <property type="entry name" value="Lyase 2-enoyl-coa Hydratase, Chain A, domain 2"/>
    <property type="match status" value="1"/>
</dbReference>
<proteinExistence type="inferred from homology"/>
<evidence type="ECO:0000256" key="1">
    <source>
        <dbReference type="ARBA" id="ARBA00005254"/>
    </source>
</evidence>
<dbReference type="Gene3D" id="3.90.226.10">
    <property type="entry name" value="2-enoyl-CoA Hydratase, Chain A, domain 1"/>
    <property type="match status" value="1"/>
</dbReference>
<dbReference type="PANTHER" id="PTHR42964:SF1">
    <property type="entry name" value="POLYKETIDE BIOSYNTHESIS ENOYL-COA HYDRATASE PKSH-RELATED"/>
    <property type="match status" value="1"/>
</dbReference>
<dbReference type="InterPro" id="IPR001753">
    <property type="entry name" value="Enoyl-CoA_hydra/iso"/>
</dbReference>
<dbReference type="Proteomes" id="UP000414136">
    <property type="component" value="Unassembled WGS sequence"/>
</dbReference>
<organism evidence="2 3">
    <name type="scientific">Pandoraea captiosa</name>
    <dbReference type="NCBI Taxonomy" id="2508302"/>
    <lineage>
        <taxon>Bacteria</taxon>
        <taxon>Pseudomonadati</taxon>
        <taxon>Pseudomonadota</taxon>
        <taxon>Betaproteobacteria</taxon>
        <taxon>Burkholderiales</taxon>
        <taxon>Burkholderiaceae</taxon>
        <taxon>Pandoraea</taxon>
    </lineage>
</organism>
<dbReference type="InterPro" id="IPR029045">
    <property type="entry name" value="ClpP/crotonase-like_dom_sf"/>
</dbReference>
<dbReference type="GO" id="GO:0003824">
    <property type="term" value="F:catalytic activity"/>
    <property type="evidence" value="ECO:0007669"/>
    <property type="project" value="UniProtKB-ARBA"/>
</dbReference>
<dbReference type="CDD" id="cd06558">
    <property type="entry name" value="crotonase-like"/>
    <property type="match status" value="1"/>
</dbReference>
<dbReference type="GO" id="GO:0008300">
    <property type="term" value="P:isoprenoid catabolic process"/>
    <property type="evidence" value="ECO:0007669"/>
    <property type="project" value="TreeGrafter"/>
</dbReference>
<dbReference type="SUPFAM" id="SSF52096">
    <property type="entry name" value="ClpP/crotonase"/>
    <property type="match status" value="1"/>
</dbReference>
<dbReference type="InterPro" id="IPR051683">
    <property type="entry name" value="Enoyl-CoA_Hydratase/Isomerase"/>
</dbReference>
<keyword evidence="3" id="KW-1185">Reference proteome</keyword>
<name>A0A5E5ABG6_9BURK</name>
<sequence length="274" mass="29118">MRDTRDISAVASDPVLYSQHGGVATLILNRPQQMNALSRSLARRLRECVERAVSASDARVIVIRGAGANFMAGGDLREFQALLQLATEDGKAAFSDLIDDAHHAILLLQQTGKPVVACVHGAVAGFGVGLMAACDLAICADDTFLKLAYSLIGASPDGGATYALPRAMGHKRAMELTLLSDRVDAHTAMRLGLANWVVPADRLDDELNALVERLARGSTGAMAKSKALVHQGAVNTLAQQLSAEQDMFVRGVEAPDFAEGVNAFLARRAPIYRS</sequence>